<proteinExistence type="predicted"/>
<feature type="chain" id="PRO_5045377511" description="DUF305 domain-containing protein" evidence="1">
    <location>
        <begin position="34"/>
        <end position="290"/>
    </location>
</feature>
<gene>
    <name evidence="2" type="ORF">ACFO60_33815</name>
</gene>
<keyword evidence="3" id="KW-1185">Reference proteome</keyword>
<name>A0ABV9CSN1_9ACTN</name>
<protein>
    <recommendedName>
        <fullName evidence="4">DUF305 domain-containing protein</fullName>
    </recommendedName>
</protein>
<evidence type="ECO:0000313" key="3">
    <source>
        <dbReference type="Proteomes" id="UP001596004"/>
    </source>
</evidence>
<evidence type="ECO:0000256" key="1">
    <source>
        <dbReference type="SAM" id="SignalP"/>
    </source>
</evidence>
<evidence type="ECO:0000313" key="2">
    <source>
        <dbReference type="EMBL" id="MFC4535768.1"/>
    </source>
</evidence>
<evidence type="ECO:0008006" key="4">
    <source>
        <dbReference type="Google" id="ProtNLM"/>
    </source>
</evidence>
<feature type="signal peptide" evidence="1">
    <location>
        <begin position="1"/>
        <end position="33"/>
    </location>
</feature>
<comment type="caution">
    <text evidence="2">The sequence shown here is derived from an EMBL/GenBank/DDBJ whole genome shotgun (WGS) entry which is preliminary data.</text>
</comment>
<reference evidence="3" key="1">
    <citation type="journal article" date="2019" name="Int. J. Syst. Evol. Microbiol.">
        <title>The Global Catalogue of Microorganisms (GCM) 10K type strain sequencing project: providing services to taxonomists for standard genome sequencing and annotation.</title>
        <authorList>
            <consortium name="The Broad Institute Genomics Platform"/>
            <consortium name="The Broad Institute Genome Sequencing Center for Infectious Disease"/>
            <person name="Wu L."/>
            <person name="Ma J."/>
        </authorList>
    </citation>
    <scope>NUCLEOTIDE SEQUENCE [LARGE SCALE GENOMIC DNA]</scope>
    <source>
        <strain evidence="3">CGMCC 4.7132</strain>
    </source>
</reference>
<accession>A0ABV9CSN1</accession>
<organism evidence="2 3">
    <name type="scientific">Sphaerisporangium dianthi</name>
    <dbReference type="NCBI Taxonomy" id="1436120"/>
    <lineage>
        <taxon>Bacteria</taxon>
        <taxon>Bacillati</taxon>
        <taxon>Actinomycetota</taxon>
        <taxon>Actinomycetes</taxon>
        <taxon>Streptosporangiales</taxon>
        <taxon>Streptosporangiaceae</taxon>
        <taxon>Sphaerisporangium</taxon>
    </lineage>
</organism>
<sequence>MRSRPGKLRRLTALVTSAVLYAALLSPVSPAVAEAPPPARLCAAQTATLLAFKARVAAHNAKPHHFLLPRQAAAYSAYNAEAARLRAEQPGIVARLRACIDAMLVLADGKPNSPAVPTPTKRAEKRIADALNKLPAGWRPPPPPARGKNWEVPAPLQPLYLALRSHNPREMGAAALQGRLPPVPGSRDPAYPPSSGMTIGGLTPDHINPLAQVIQMPGFTELTPRNMFLMAHAPINLQWMSYKANLSKSSRSVLGMSDVSPAWKALQVQLEDRTRRRLQDIIDKLLKSQG</sequence>
<keyword evidence="1" id="KW-0732">Signal</keyword>
<dbReference type="RefSeq" id="WP_380848972.1">
    <property type="nucleotide sequence ID" value="NZ_JBHSFP010000035.1"/>
</dbReference>
<dbReference type="EMBL" id="JBHSFP010000035">
    <property type="protein sequence ID" value="MFC4535768.1"/>
    <property type="molecule type" value="Genomic_DNA"/>
</dbReference>
<dbReference type="Proteomes" id="UP001596004">
    <property type="component" value="Unassembled WGS sequence"/>
</dbReference>